<organism evidence="1 2">
    <name type="scientific">Trueperella pecoris</name>
    <dbReference type="NCBI Taxonomy" id="2733571"/>
    <lineage>
        <taxon>Bacteria</taxon>
        <taxon>Bacillati</taxon>
        <taxon>Actinomycetota</taxon>
        <taxon>Actinomycetes</taxon>
        <taxon>Actinomycetales</taxon>
        <taxon>Actinomycetaceae</taxon>
        <taxon>Trueperella</taxon>
    </lineage>
</organism>
<keyword evidence="2" id="KW-1185">Reference proteome</keyword>
<proteinExistence type="predicted"/>
<sequence>MTTILVVNLVAIGALIHARAWRWVASFVLVGVDGFYREFWQNRELASGWKIMR</sequence>
<reference evidence="1 2" key="1">
    <citation type="submission" date="2020-10" db="EMBL/GenBank/DDBJ databases">
        <title>Trueperella pecoris sp. nov. isolated from bovine and porcine specimens.</title>
        <authorList>
            <person name="Schoenecker L."/>
            <person name="Schnydrig P."/>
            <person name="Brodard I."/>
            <person name="Thomann A."/>
            <person name="Hemphill A."/>
            <person name="Rodriguez-Campos S."/>
            <person name="Perreten V."/>
            <person name="Jores J."/>
            <person name="Kittl S."/>
        </authorList>
    </citation>
    <scope>NUCLEOTIDE SEQUENCE [LARGE SCALE GENOMIC DNA]</scope>
    <source>
        <strain evidence="1 2">15A0121</strain>
    </source>
</reference>
<evidence type="ECO:0000313" key="2">
    <source>
        <dbReference type="Proteomes" id="UP000595053"/>
    </source>
</evidence>
<dbReference type="EMBL" id="CP063213">
    <property type="protein sequence ID" value="QOR45741.1"/>
    <property type="molecule type" value="Genomic_DNA"/>
</dbReference>
<protein>
    <submittedName>
        <fullName evidence="1">Uncharacterized protein</fullName>
    </submittedName>
</protein>
<accession>A0A7M1QVB1</accession>
<name>A0A7M1QVB1_9ACTO</name>
<dbReference type="RefSeq" id="WP_197551233.1">
    <property type="nucleotide sequence ID" value="NZ_CP063213.1"/>
</dbReference>
<dbReference type="AlphaFoldDB" id="A0A7M1QVB1"/>
<dbReference type="Proteomes" id="UP000595053">
    <property type="component" value="Chromosome"/>
</dbReference>
<evidence type="ECO:0000313" key="1">
    <source>
        <dbReference type="EMBL" id="QOR45741.1"/>
    </source>
</evidence>
<gene>
    <name evidence="1" type="ORF">INS88_00430</name>
</gene>